<name>A0A8H6S1Q1_MYCCL</name>
<proteinExistence type="predicted"/>
<dbReference type="OrthoDB" id="2861608at2759"/>
<dbReference type="GO" id="GO:0000981">
    <property type="term" value="F:DNA-binding transcription factor activity, RNA polymerase II-specific"/>
    <property type="evidence" value="ECO:0007669"/>
    <property type="project" value="InterPro"/>
</dbReference>
<dbReference type="PROSITE" id="PS50048">
    <property type="entry name" value="ZN2_CY6_FUNGAL_2"/>
    <property type="match status" value="1"/>
</dbReference>
<feature type="region of interest" description="Disordered" evidence="1">
    <location>
        <begin position="50"/>
        <end position="72"/>
    </location>
</feature>
<dbReference type="PROSITE" id="PS00463">
    <property type="entry name" value="ZN2_CY6_FUNGAL_1"/>
    <property type="match status" value="1"/>
</dbReference>
<feature type="domain" description="Zn(2)-C6 fungal-type" evidence="2">
    <location>
        <begin position="13"/>
        <end position="44"/>
    </location>
</feature>
<dbReference type="InterPro" id="IPR001138">
    <property type="entry name" value="Zn2Cys6_DnaBD"/>
</dbReference>
<comment type="caution">
    <text evidence="3">The sequence shown here is derived from an EMBL/GenBank/DDBJ whole genome shotgun (WGS) entry which is preliminary data.</text>
</comment>
<reference evidence="3" key="1">
    <citation type="submission" date="2020-05" db="EMBL/GenBank/DDBJ databases">
        <title>Mycena genomes resolve the evolution of fungal bioluminescence.</title>
        <authorList>
            <person name="Tsai I.J."/>
        </authorList>
    </citation>
    <scope>NUCLEOTIDE SEQUENCE</scope>
    <source>
        <strain evidence="3">110903Hualien_Pintung</strain>
    </source>
</reference>
<evidence type="ECO:0000259" key="2">
    <source>
        <dbReference type="PROSITE" id="PS50048"/>
    </source>
</evidence>
<evidence type="ECO:0000313" key="4">
    <source>
        <dbReference type="Proteomes" id="UP000613580"/>
    </source>
</evidence>
<dbReference type="Proteomes" id="UP000613580">
    <property type="component" value="Unassembled WGS sequence"/>
</dbReference>
<protein>
    <submittedName>
        <fullName evidence="3">Zn(2)-C6 fungal-type domain-containing protein</fullName>
    </submittedName>
</protein>
<keyword evidence="4" id="KW-1185">Reference proteome</keyword>
<dbReference type="InterPro" id="IPR036864">
    <property type="entry name" value="Zn2-C6_fun-type_DNA-bd_sf"/>
</dbReference>
<sequence length="589" mass="64379">MLPSKPKKKPYPACDSCKAKRVLCYSTPDGPCPRCVEKGILCKTTYIQRGRPKKNGSPPANALQTTPLPGPSTPVDPLLSLTPELTKHLFKCFNDLPHKQHPILHRVQLDKLIASASWRIDLLPPQAAVLATCICAVGATVSWHPGILAPGPGPRSPESLTDTTVIHPGADLRVYGERRAAACRVLQERTISMACAARVMLEPSEMNAASCMLLETLEEDLENSSRPWASAYLSHLRAISPRWPDREPGPAFWAGYLMAEALRAAINRKPVLVTLADQLFFTGNTPPPLQSYLDAMKQQPREGPWKTTVAPTTRIRAVFDCVVPFLFHMVCSAREFYEQIAGDFARRNPPSEPEIVKLLNTLSTTQNLISHYFSGIDFPETAALNASSLSPAELRSRPETYPEFRSCAYIMTVVFTGLALSLYRELEHRAASDATILAQQPAAPQTAKWAQTRIAVIREQAHELVLSALPDVHRLTLLQTFPLCAISVAWSNVAAWGDFLAEEADAVGGLLDGHVAVAERIMNTLKGAGYSQISVRFDATIARLDAHLTAYKLGKALPAVEALMGAPDTAMSDMSFFLDGPWMVTSTGV</sequence>
<accession>A0A8H6S1Q1</accession>
<evidence type="ECO:0000256" key="1">
    <source>
        <dbReference type="SAM" id="MobiDB-lite"/>
    </source>
</evidence>
<organism evidence="3 4">
    <name type="scientific">Mycena chlorophos</name>
    <name type="common">Agaric fungus</name>
    <name type="synonym">Agaricus chlorophos</name>
    <dbReference type="NCBI Taxonomy" id="658473"/>
    <lineage>
        <taxon>Eukaryota</taxon>
        <taxon>Fungi</taxon>
        <taxon>Dikarya</taxon>
        <taxon>Basidiomycota</taxon>
        <taxon>Agaricomycotina</taxon>
        <taxon>Agaricomycetes</taxon>
        <taxon>Agaricomycetidae</taxon>
        <taxon>Agaricales</taxon>
        <taxon>Marasmiineae</taxon>
        <taxon>Mycenaceae</taxon>
        <taxon>Mycena</taxon>
    </lineage>
</organism>
<dbReference type="CDD" id="cd00067">
    <property type="entry name" value="GAL4"/>
    <property type="match status" value="1"/>
</dbReference>
<dbReference type="AlphaFoldDB" id="A0A8H6S1Q1"/>
<evidence type="ECO:0000313" key="3">
    <source>
        <dbReference type="EMBL" id="KAF7291650.1"/>
    </source>
</evidence>
<dbReference type="GO" id="GO:0008270">
    <property type="term" value="F:zinc ion binding"/>
    <property type="evidence" value="ECO:0007669"/>
    <property type="project" value="InterPro"/>
</dbReference>
<dbReference type="EMBL" id="JACAZE010000024">
    <property type="protein sequence ID" value="KAF7291650.1"/>
    <property type="molecule type" value="Genomic_DNA"/>
</dbReference>
<dbReference type="SUPFAM" id="SSF57701">
    <property type="entry name" value="Zn2/Cys6 DNA-binding domain"/>
    <property type="match status" value="1"/>
</dbReference>
<gene>
    <name evidence="3" type="ORF">HMN09_01256200</name>
</gene>